<reference evidence="2" key="1">
    <citation type="submission" date="2016-04" db="EMBL/GenBank/DDBJ databases">
        <authorList>
            <person name="Evans L.H."/>
            <person name="Alamgir A."/>
            <person name="Owens N."/>
            <person name="Weber N.D."/>
            <person name="Virtaneva K."/>
            <person name="Barbian K."/>
            <person name="Babar A."/>
            <person name="Rosenke K."/>
        </authorList>
    </citation>
    <scope>NUCLEOTIDE SEQUENCE</scope>
    <source>
        <strain evidence="2">92-2</strain>
    </source>
</reference>
<sequence>MSVSLKCQYGLRALFELAKRTGSGPTRIQEIAEAQAIPPRFLENILNQLRRGGFVDSRRGKAGGFMLARSASQITTLEVIRFLDGPVHPFDCEGDNPVRKCSLGPDCVFMPLWQRARQALENVYGGTTLQDLVDAQAAAIPDFSI</sequence>
<accession>A0A212JRL1</accession>
<dbReference type="GO" id="GO:0003700">
    <property type="term" value="F:DNA-binding transcription factor activity"/>
    <property type="evidence" value="ECO:0007669"/>
    <property type="project" value="TreeGrafter"/>
</dbReference>
<gene>
    <name evidence="2" type="ORF">KM92DES2_11608</name>
</gene>
<evidence type="ECO:0000256" key="1">
    <source>
        <dbReference type="ARBA" id="ARBA00023125"/>
    </source>
</evidence>
<dbReference type="PANTHER" id="PTHR33221:SF5">
    <property type="entry name" value="HTH-TYPE TRANSCRIPTIONAL REGULATOR ISCR"/>
    <property type="match status" value="1"/>
</dbReference>
<evidence type="ECO:0000313" key="2">
    <source>
        <dbReference type="EMBL" id="SBW02114.1"/>
    </source>
</evidence>
<dbReference type="Pfam" id="PF02082">
    <property type="entry name" value="Rrf2"/>
    <property type="match status" value="1"/>
</dbReference>
<proteinExistence type="predicted"/>
<name>A0A212JRL1_9BACT</name>
<dbReference type="AlphaFoldDB" id="A0A212JRL1"/>
<dbReference type="EMBL" id="FLUP01000001">
    <property type="protein sequence ID" value="SBW02114.1"/>
    <property type="molecule type" value="Genomic_DNA"/>
</dbReference>
<dbReference type="InterPro" id="IPR036390">
    <property type="entry name" value="WH_DNA-bd_sf"/>
</dbReference>
<dbReference type="InterPro" id="IPR000944">
    <property type="entry name" value="Tscrpt_reg_Rrf2"/>
</dbReference>
<organism evidence="2">
    <name type="scientific">uncultured Desulfovibrio sp</name>
    <dbReference type="NCBI Taxonomy" id="167968"/>
    <lineage>
        <taxon>Bacteria</taxon>
        <taxon>Pseudomonadati</taxon>
        <taxon>Thermodesulfobacteriota</taxon>
        <taxon>Desulfovibrionia</taxon>
        <taxon>Desulfovibrionales</taxon>
        <taxon>Desulfovibrionaceae</taxon>
        <taxon>Desulfovibrio</taxon>
        <taxon>environmental samples</taxon>
    </lineage>
</organism>
<dbReference type="RefSeq" id="WP_192113207.1">
    <property type="nucleotide sequence ID" value="NZ_CABUEN010000016.1"/>
</dbReference>
<dbReference type="Gene3D" id="1.10.10.10">
    <property type="entry name" value="Winged helix-like DNA-binding domain superfamily/Winged helix DNA-binding domain"/>
    <property type="match status" value="1"/>
</dbReference>
<dbReference type="GO" id="GO:0005829">
    <property type="term" value="C:cytosol"/>
    <property type="evidence" value="ECO:0007669"/>
    <property type="project" value="TreeGrafter"/>
</dbReference>
<dbReference type="GO" id="GO:0003677">
    <property type="term" value="F:DNA binding"/>
    <property type="evidence" value="ECO:0007669"/>
    <property type="project" value="UniProtKB-KW"/>
</dbReference>
<dbReference type="PANTHER" id="PTHR33221">
    <property type="entry name" value="WINGED HELIX-TURN-HELIX TRANSCRIPTIONAL REGULATOR, RRF2 FAMILY"/>
    <property type="match status" value="1"/>
</dbReference>
<dbReference type="PROSITE" id="PS51197">
    <property type="entry name" value="HTH_RRF2_2"/>
    <property type="match status" value="1"/>
</dbReference>
<dbReference type="NCBIfam" id="TIGR00738">
    <property type="entry name" value="rrf2_super"/>
    <property type="match status" value="1"/>
</dbReference>
<dbReference type="SUPFAM" id="SSF46785">
    <property type="entry name" value="Winged helix' DNA-binding domain"/>
    <property type="match status" value="1"/>
</dbReference>
<protein>
    <submittedName>
        <fullName evidence="2">Putative Rrf2 family protein, transcriptional regulator</fullName>
    </submittedName>
</protein>
<keyword evidence="1" id="KW-0238">DNA-binding</keyword>
<dbReference type="InterPro" id="IPR036388">
    <property type="entry name" value="WH-like_DNA-bd_sf"/>
</dbReference>